<dbReference type="RefSeq" id="WP_138787772.1">
    <property type="nucleotide sequence ID" value="NZ_JBHTGQ010000002.1"/>
</dbReference>
<name>A0ABW2UXV5_9BACL</name>
<feature type="region of interest" description="Disordered" evidence="1">
    <location>
        <begin position="145"/>
        <end position="165"/>
    </location>
</feature>
<keyword evidence="3" id="KW-1185">Reference proteome</keyword>
<evidence type="ECO:0000256" key="1">
    <source>
        <dbReference type="SAM" id="MobiDB-lite"/>
    </source>
</evidence>
<feature type="compositionally biased region" description="Low complexity" evidence="1">
    <location>
        <begin position="498"/>
        <end position="508"/>
    </location>
</feature>
<feature type="compositionally biased region" description="Low complexity" evidence="1">
    <location>
        <begin position="478"/>
        <end position="488"/>
    </location>
</feature>
<dbReference type="EMBL" id="JBHTGQ010000002">
    <property type="protein sequence ID" value="MFC7748732.1"/>
    <property type="molecule type" value="Genomic_DNA"/>
</dbReference>
<comment type="caution">
    <text evidence="2">The sequence shown here is derived from an EMBL/GenBank/DDBJ whole genome shotgun (WGS) entry which is preliminary data.</text>
</comment>
<feature type="region of interest" description="Disordered" evidence="1">
    <location>
        <begin position="478"/>
        <end position="512"/>
    </location>
</feature>
<organism evidence="2 3">
    <name type="scientific">Paenibacillus thermoaerophilus</name>
    <dbReference type="NCBI Taxonomy" id="1215385"/>
    <lineage>
        <taxon>Bacteria</taxon>
        <taxon>Bacillati</taxon>
        <taxon>Bacillota</taxon>
        <taxon>Bacilli</taxon>
        <taxon>Bacillales</taxon>
        <taxon>Paenibacillaceae</taxon>
        <taxon>Paenibacillus</taxon>
    </lineage>
</organism>
<dbReference type="Proteomes" id="UP001596528">
    <property type="component" value="Unassembled WGS sequence"/>
</dbReference>
<protein>
    <recommendedName>
        <fullName evidence="4">Helicase XPB/Ssl2 N-terminal domain-containing protein</fullName>
    </recommendedName>
</protein>
<sequence length="633" mass="68373">MNWRSFVDNWSRRDWETWTKAWRTWAGAAGYPEGGPEGDDPELWAEWCTSPRRLRPLVHALEDAERTVLTHMLRRHGSNPVPESALAGEWIGGLGPARIRLALLGLRRKGLVMALRKSGGDRHVAVPADTGLALHGLLFPLGEPGLAEEPTAGKRRREREAAPGGAGLAASVLGIARAAADEPFRLTRSGAVAKAGIRRLQAALSWGGGVEPDGTGAGIGYRRADIYGWPLAAALDQALAAGLVRVCGGGTVLAADEPAVLEAIGSGWEPFERRLMSRWHREAMPSELELYHGAAGLLQLAPADGWITLERLSGWYVRHGLGGGPASEGGICGQAVRLWRDWIRLLAAFGWMELRESGGFPEGAAFRWTRDPAARPVPGPEEAGRSDRVASPCLYVQPNLEVLAPPDAPPLLLWELQAVAVPAGRDLYASYRLDRQKIGRAVASGRDGRSIAAFLAANCRHELPEPVMQAILDWERAASSSGGPAHAPEAARPRSEAAEAGAAGNGPADDLRTDAGADGLLLTGRLDDGLWTADGHLPSDAELYPFLADIPSMWWKDSRQYHPTTRKQIVKLAVEAGTELLIGREGRLERFVPGRIAEEEGTWRVAGRGETGEVCLRPHEWEEMRLILPGINE</sequence>
<accession>A0ABW2UXV5</accession>
<proteinExistence type="predicted"/>
<gene>
    <name evidence="2" type="ORF">ACFQWB_02065</name>
</gene>
<reference evidence="3" key="1">
    <citation type="journal article" date="2019" name="Int. J. Syst. Evol. Microbiol.">
        <title>The Global Catalogue of Microorganisms (GCM) 10K type strain sequencing project: providing services to taxonomists for standard genome sequencing and annotation.</title>
        <authorList>
            <consortium name="The Broad Institute Genomics Platform"/>
            <consortium name="The Broad Institute Genome Sequencing Center for Infectious Disease"/>
            <person name="Wu L."/>
            <person name="Ma J."/>
        </authorList>
    </citation>
    <scope>NUCLEOTIDE SEQUENCE [LARGE SCALE GENOMIC DNA]</scope>
    <source>
        <strain evidence="3">JCM 18657</strain>
    </source>
</reference>
<evidence type="ECO:0008006" key="4">
    <source>
        <dbReference type="Google" id="ProtNLM"/>
    </source>
</evidence>
<evidence type="ECO:0000313" key="3">
    <source>
        <dbReference type="Proteomes" id="UP001596528"/>
    </source>
</evidence>
<evidence type="ECO:0000313" key="2">
    <source>
        <dbReference type="EMBL" id="MFC7748732.1"/>
    </source>
</evidence>